<evidence type="ECO:0000313" key="1">
    <source>
        <dbReference type="EMBL" id="JAP61531.1"/>
    </source>
</evidence>
<keyword evidence="1" id="KW-0689">Ribosomal protein</keyword>
<name>A0A0V0J741_SCHSO</name>
<dbReference type="EMBL" id="GEEE01001694">
    <property type="protein sequence ID" value="JAP61531.1"/>
    <property type="molecule type" value="Transcribed_RNA"/>
</dbReference>
<proteinExistence type="predicted"/>
<organism evidence="1">
    <name type="scientific">Schistocephalus solidus</name>
    <name type="common">Tapeworm</name>
    <dbReference type="NCBI Taxonomy" id="70667"/>
    <lineage>
        <taxon>Eukaryota</taxon>
        <taxon>Metazoa</taxon>
        <taxon>Spiralia</taxon>
        <taxon>Lophotrochozoa</taxon>
        <taxon>Platyhelminthes</taxon>
        <taxon>Cestoda</taxon>
        <taxon>Eucestoda</taxon>
        <taxon>Diphyllobothriidea</taxon>
        <taxon>Diphyllobothriidae</taxon>
        <taxon>Schistocephalus</taxon>
    </lineage>
</organism>
<dbReference type="AlphaFoldDB" id="A0A0V0J741"/>
<sequence length="125" mass="14406">MQRLNFAKLLFNQCVSSKHAPTFSHSFSNVPSSARANVLSKDGAVVICWHPREDIPYEMTKEVPRNIDMTRVAASPLKVQLPSPSPTIQEVAKALQKSTRNLKPRRRERAFNPYFWEDLNSRRRL</sequence>
<accession>A0A0V0J741</accession>
<protein>
    <submittedName>
        <fullName evidence="1">39S ribosomal protein L42</fullName>
    </submittedName>
</protein>
<keyword evidence="1" id="KW-0687">Ribonucleoprotein</keyword>
<dbReference type="GO" id="GO:0005840">
    <property type="term" value="C:ribosome"/>
    <property type="evidence" value="ECO:0007669"/>
    <property type="project" value="UniProtKB-KW"/>
</dbReference>
<dbReference type="InterPro" id="IPR019346">
    <property type="entry name" value="Ribosomal_mL42"/>
</dbReference>
<reference evidence="1" key="1">
    <citation type="submission" date="2016-01" db="EMBL/GenBank/DDBJ databases">
        <title>Reference transcriptome for the parasite Schistocephalus solidus: insights into the molecular evolution of parasitism.</title>
        <authorList>
            <person name="Hebert F.O."/>
            <person name="Grambauer S."/>
            <person name="Barber I."/>
            <person name="Landry C.R."/>
            <person name="Aubin-Horth N."/>
        </authorList>
    </citation>
    <scope>NUCLEOTIDE SEQUENCE</scope>
</reference>
<dbReference type="Pfam" id="PF10210">
    <property type="entry name" value="MRP-S32"/>
    <property type="match status" value="1"/>
</dbReference>
<gene>
    <name evidence="1" type="primary">RM42</name>
    <name evidence="1" type="ORF">TR148774</name>
</gene>